<dbReference type="AlphaFoldDB" id="A0A5P2BKQ5"/>
<dbReference type="EMBL" id="CP029193">
    <property type="protein sequence ID" value="QES31016.1"/>
    <property type="molecule type" value="Genomic_DNA"/>
</dbReference>
<dbReference type="PANTHER" id="PTHR44196:SF1">
    <property type="entry name" value="DEHYDROGENASE_REDUCTASE SDR FAMILY MEMBER 7B"/>
    <property type="match status" value="1"/>
</dbReference>
<dbReference type="InterPro" id="IPR036291">
    <property type="entry name" value="NAD(P)-bd_dom_sf"/>
</dbReference>
<evidence type="ECO:0000313" key="4">
    <source>
        <dbReference type="EMBL" id="QES31016.1"/>
    </source>
</evidence>
<evidence type="ECO:0000256" key="1">
    <source>
        <dbReference type="ARBA" id="ARBA00006484"/>
    </source>
</evidence>
<name>A0A5P2BKQ5_STRVZ</name>
<dbReference type="RefSeq" id="WP_150175209.1">
    <property type="nucleotide sequence ID" value="NZ_CP029193.1"/>
</dbReference>
<organism evidence="4 5">
    <name type="scientific">Streptomyces venezuelae</name>
    <dbReference type="NCBI Taxonomy" id="54571"/>
    <lineage>
        <taxon>Bacteria</taxon>
        <taxon>Bacillati</taxon>
        <taxon>Actinomycetota</taxon>
        <taxon>Actinomycetes</taxon>
        <taxon>Kitasatosporales</taxon>
        <taxon>Streptomycetaceae</taxon>
        <taxon>Streptomyces</taxon>
    </lineage>
</organism>
<feature type="region of interest" description="Disordered" evidence="3">
    <location>
        <begin position="281"/>
        <end position="301"/>
    </location>
</feature>
<proteinExistence type="inferred from homology"/>
<protein>
    <submittedName>
        <fullName evidence="4">Short-chain dehydrogenase</fullName>
    </submittedName>
</protein>
<keyword evidence="2" id="KW-0560">Oxidoreductase</keyword>
<evidence type="ECO:0000256" key="2">
    <source>
        <dbReference type="ARBA" id="ARBA00023002"/>
    </source>
</evidence>
<dbReference type="Pfam" id="PF00106">
    <property type="entry name" value="adh_short"/>
    <property type="match status" value="1"/>
</dbReference>
<feature type="compositionally biased region" description="Basic and acidic residues" evidence="3">
    <location>
        <begin position="287"/>
        <end position="296"/>
    </location>
</feature>
<gene>
    <name evidence="4" type="ORF">DEJ47_35470</name>
</gene>
<dbReference type="InterPro" id="IPR002347">
    <property type="entry name" value="SDR_fam"/>
</dbReference>
<dbReference type="PROSITE" id="PS00061">
    <property type="entry name" value="ADH_SHORT"/>
    <property type="match status" value="1"/>
</dbReference>
<dbReference type="PRINTS" id="PR00081">
    <property type="entry name" value="GDHRDH"/>
</dbReference>
<accession>A0A5P2BKQ5</accession>
<evidence type="ECO:0000313" key="5">
    <source>
        <dbReference type="Proteomes" id="UP000323046"/>
    </source>
</evidence>
<dbReference type="GO" id="GO:0016491">
    <property type="term" value="F:oxidoreductase activity"/>
    <property type="evidence" value="ECO:0007669"/>
    <property type="project" value="UniProtKB-KW"/>
</dbReference>
<reference evidence="4 5" key="1">
    <citation type="submission" date="2018-05" db="EMBL/GenBank/DDBJ databases">
        <title>Streptomyces venezuelae.</title>
        <authorList>
            <person name="Kim W."/>
            <person name="Lee N."/>
            <person name="Cho B.-K."/>
        </authorList>
    </citation>
    <scope>NUCLEOTIDE SEQUENCE [LARGE SCALE GENOMIC DNA]</scope>
    <source>
        <strain evidence="4 5">ATCC 14583</strain>
    </source>
</reference>
<comment type="similarity">
    <text evidence="1">Belongs to the short-chain dehydrogenases/reductases (SDR) family.</text>
</comment>
<sequence>MPTLLRSEKEPAGLSACVTGGSRGLGLLIADQLAARGCAVTLAARDREELEQARTKLLRRHPWAVVDIVVCDVRDQDQVRSLMRGTYERRGGLDVVIANAGVIQVAPVESIGAEEFQSAMDTMFKGTLHAALEALPYLRESPHGGRLGIISSVGGLLGVPHLLPYACAKAAAGVLAEGLHAEAAADGVSVTAVYPGLMRTGSHLHARFGGDRTAEYTWFSALAGAPIVSMNAQRAAARITRAVLRRRVRLVLTPMARAADIVHGVAPGLTTRVSSLAARALPNGTGGRERLTEGKDTAPTAHPVAARVRAWGSAMNDKVTRSYNQRHG</sequence>
<dbReference type="PANTHER" id="PTHR44196">
    <property type="entry name" value="DEHYDROGENASE/REDUCTASE SDR FAMILY MEMBER 7B"/>
    <property type="match status" value="1"/>
</dbReference>
<dbReference type="Gene3D" id="3.40.50.720">
    <property type="entry name" value="NAD(P)-binding Rossmann-like Domain"/>
    <property type="match status" value="1"/>
</dbReference>
<dbReference type="SUPFAM" id="SSF51735">
    <property type="entry name" value="NAD(P)-binding Rossmann-fold domains"/>
    <property type="match status" value="1"/>
</dbReference>
<dbReference type="CDD" id="cd05233">
    <property type="entry name" value="SDR_c"/>
    <property type="match status" value="1"/>
</dbReference>
<dbReference type="OrthoDB" id="151996at2"/>
<dbReference type="Proteomes" id="UP000323046">
    <property type="component" value="Chromosome"/>
</dbReference>
<dbReference type="GO" id="GO:0016020">
    <property type="term" value="C:membrane"/>
    <property type="evidence" value="ECO:0007669"/>
    <property type="project" value="TreeGrafter"/>
</dbReference>
<evidence type="ECO:0000256" key="3">
    <source>
        <dbReference type="SAM" id="MobiDB-lite"/>
    </source>
</evidence>
<keyword evidence="5" id="KW-1185">Reference proteome</keyword>
<dbReference type="InterPro" id="IPR020904">
    <property type="entry name" value="Sc_DH/Rdtase_CS"/>
</dbReference>